<sequence length="210" mass="22319">MDASELGGTIAGTVIIISVGISVIVVLCRRRHIREQSPVFPDEEQGKPSKPPSTGAVTPKSQDLQTLQESLLALPEPIRTAKSLVPPRQARVTRLGAYLNPGGYLNPAGEPWVKVPPPKIPLPARPNTPASPRSPSSSQLNLRSPSSSQLNLRCPSAQPNLRSPSTSQLCPPSKQQHIPRAAVSPGPTRALTPASNRNPCHTSNTNKPTS</sequence>
<evidence type="ECO:0000256" key="1">
    <source>
        <dbReference type="SAM" id="MobiDB-lite"/>
    </source>
</evidence>
<keyword evidence="2" id="KW-0812">Transmembrane</keyword>
<keyword evidence="2" id="KW-0472">Membrane</keyword>
<protein>
    <submittedName>
        <fullName evidence="3">Uncharacterized protein</fullName>
    </submittedName>
</protein>
<reference evidence="3" key="1">
    <citation type="submission" date="2023-06" db="EMBL/GenBank/DDBJ databases">
        <title>Genome-scale phylogeny and comparative genomics of the fungal order Sordariales.</title>
        <authorList>
            <consortium name="Lawrence Berkeley National Laboratory"/>
            <person name="Hensen N."/>
            <person name="Bonometti L."/>
            <person name="Westerberg I."/>
            <person name="Brannstrom I.O."/>
            <person name="Guillou S."/>
            <person name="Cros-Aarteil S."/>
            <person name="Calhoun S."/>
            <person name="Haridas S."/>
            <person name="Kuo A."/>
            <person name="Mondo S."/>
            <person name="Pangilinan J."/>
            <person name="Riley R."/>
            <person name="Labutti K."/>
            <person name="Andreopoulos B."/>
            <person name="Lipzen A."/>
            <person name="Chen C."/>
            <person name="Yanf M."/>
            <person name="Daum C."/>
            <person name="Ng V."/>
            <person name="Clum A."/>
            <person name="Steindorff A."/>
            <person name="Ohm R."/>
            <person name="Martin F."/>
            <person name="Silar P."/>
            <person name="Natvig D."/>
            <person name="Lalanne C."/>
            <person name="Gautier V."/>
            <person name="Ament-Velasquez S.L."/>
            <person name="Kruys A."/>
            <person name="Hutchinson M.I."/>
            <person name="Powell A.J."/>
            <person name="Barry K."/>
            <person name="Miller A.N."/>
            <person name="Grigoriev I.V."/>
            <person name="Debuchy R."/>
            <person name="Gladieux P."/>
            <person name="Thoren M.H."/>
            <person name="Johannesson H."/>
        </authorList>
    </citation>
    <scope>NUCLEOTIDE SEQUENCE</scope>
    <source>
        <strain evidence="3">SMH2532-1</strain>
    </source>
</reference>
<feature type="compositionally biased region" description="Polar residues" evidence="1">
    <location>
        <begin position="55"/>
        <end position="65"/>
    </location>
</feature>
<proteinExistence type="predicted"/>
<organism evidence="3 4">
    <name type="scientific">Cercophora newfieldiana</name>
    <dbReference type="NCBI Taxonomy" id="92897"/>
    <lineage>
        <taxon>Eukaryota</taxon>
        <taxon>Fungi</taxon>
        <taxon>Dikarya</taxon>
        <taxon>Ascomycota</taxon>
        <taxon>Pezizomycotina</taxon>
        <taxon>Sordariomycetes</taxon>
        <taxon>Sordariomycetidae</taxon>
        <taxon>Sordariales</taxon>
        <taxon>Lasiosphaeriaceae</taxon>
        <taxon>Cercophora</taxon>
    </lineage>
</organism>
<name>A0AA39YFT8_9PEZI</name>
<dbReference type="AlphaFoldDB" id="A0AA39YFT8"/>
<feature type="compositionally biased region" description="Polar residues" evidence="1">
    <location>
        <begin position="157"/>
        <end position="176"/>
    </location>
</feature>
<feature type="transmembrane region" description="Helical" evidence="2">
    <location>
        <begin position="6"/>
        <end position="28"/>
    </location>
</feature>
<comment type="caution">
    <text evidence="3">The sequence shown here is derived from an EMBL/GenBank/DDBJ whole genome shotgun (WGS) entry which is preliminary data.</text>
</comment>
<feature type="region of interest" description="Disordered" evidence="1">
    <location>
        <begin position="116"/>
        <end position="210"/>
    </location>
</feature>
<dbReference type="Proteomes" id="UP001174936">
    <property type="component" value="Unassembled WGS sequence"/>
</dbReference>
<keyword evidence="2" id="KW-1133">Transmembrane helix</keyword>
<keyword evidence="4" id="KW-1185">Reference proteome</keyword>
<evidence type="ECO:0000256" key="2">
    <source>
        <dbReference type="SAM" id="Phobius"/>
    </source>
</evidence>
<dbReference type="EMBL" id="JAULSV010000002">
    <property type="protein sequence ID" value="KAK0651594.1"/>
    <property type="molecule type" value="Genomic_DNA"/>
</dbReference>
<accession>A0AA39YFT8</accession>
<evidence type="ECO:0000313" key="3">
    <source>
        <dbReference type="EMBL" id="KAK0651594.1"/>
    </source>
</evidence>
<feature type="compositionally biased region" description="Pro residues" evidence="1">
    <location>
        <begin position="116"/>
        <end position="126"/>
    </location>
</feature>
<feature type="compositionally biased region" description="Polar residues" evidence="1">
    <location>
        <begin position="193"/>
        <end position="210"/>
    </location>
</feature>
<evidence type="ECO:0000313" key="4">
    <source>
        <dbReference type="Proteomes" id="UP001174936"/>
    </source>
</evidence>
<gene>
    <name evidence="3" type="ORF">B0T16DRAFT_82847</name>
</gene>
<feature type="region of interest" description="Disordered" evidence="1">
    <location>
        <begin position="37"/>
        <end position="65"/>
    </location>
</feature>
<feature type="compositionally biased region" description="Low complexity" evidence="1">
    <location>
        <begin position="127"/>
        <end position="153"/>
    </location>
</feature>